<accession>A0A834X356</accession>
<keyword evidence="5" id="KW-1185">Reference proteome</keyword>
<proteinExistence type="inferred from homology"/>
<organism evidence="4 5">
    <name type="scientific">Senna tora</name>
    <dbReference type="NCBI Taxonomy" id="362788"/>
    <lineage>
        <taxon>Eukaryota</taxon>
        <taxon>Viridiplantae</taxon>
        <taxon>Streptophyta</taxon>
        <taxon>Embryophyta</taxon>
        <taxon>Tracheophyta</taxon>
        <taxon>Spermatophyta</taxon>
        <taxon>Magnoliopsida</taxon>
        <taxon>eudicotyledons</taxon>
        <taxon>Gunneridae</taxon>
        <taxon>Pentapetalae</taxon>
        <taxon>rosids</taxon>
        <taxon>fabids</taxon>
        <taxon>Fabales</taxon>
        <taxon>Fabaceae</taxon>
        <taxon>Caesalpinioideae</taxon>
        <taxon>Cassia clade</taxon>
        <taxon>Senna</taxon>
    </lineage>
</organism>
<dbReference type="EMBL" id="JAAIUW010000004">
    <property type="protein sequence ID" value="KAF7836683.1"/>
    <property type="molecule type" value="Genomic_DNA"/>
</dbReference>
<dbReference type="InterPro" id="IPR050481">
    <property type="entry name" value="UDP-glycosyltransf_plant"/>
</dbReference>
<dbReference type="AlphaFoldDB" id="A0A834X356"/>
<dbReference type="Gene3D" id="3.40.50.2000">
    <property type="entry name" value="Glycogen Phosphorylase B"/>
    <property type="match status" value="2"/>
</dbReference>
<dbReference type="FunFam" id="3.40.50.2000:FF:000037">
    <property type="entry name" value="Glycosyltransferase"/>
    <property type="match status" value="1"/>
</dbReference>
<keyword evidence="2" id="KW-0328">Glycosyltransferase</keyword>
<evidence type="ECO:0000313" key="5">
    <source>
        <dbReference type="Proteomes" id="UP000634136"/>
    </source>
</evidence>
<dbReference type="PANTHER" id="PTHR48049">
    <property type="entry name" value="GLYCOSYLTRANSFERASE"/>
    <property type="match status" value="1"/>
</dbReference>
<dbReference type="Proteomes" id="UP000634136">
    <property type="component" value="Unassembled WGS sequence"/>
</dbReference>
<evidence type="ECO:0000256" key="2">
    <source>
        <dbReference type="ARBA" id="ARBA00022676"/>
    </source>
</evidence>
<dbReference type="CDD" id="cd03784">
    <property type="entry name" value="GT1_Gtf-like"/>
    <property type="match status" value="1"/>
</dbReference>
<keyword evidence="3 4" id="KW-0808">Transferase</keyword>
<comment type="similarity">
    <text evidence="1">Belongs to the UDP-glycosyltransferase family.</text>
</comment>
<protein>
    <submittedName>
        <fullName evidence="4">UDP-glycosyltransferase 79B3-like</fullName>
    </submittedName>
</protein>
<dbReference type="PANTHER" id="PTHR48049:SF91">
    <property type="entry name" value="UDP-GLYCOSYLTRANSFERASE 79B7-RELATED"/>
    <property type="match status" value="1"/>
</dbReference>
<dbReference type="FunFam" id="3.40.50.2000:FF:000087">
    <property type="entry name" value="Glycosyltransferase"/>
    <property type="match status" value="1"/>
</dbReference>
<evidence type="ECO:0000256" key="3">
    <source>
        <dbReference type="ARBA" id="ARBA00022679"/>
    </source>
</evidence>
<evidence type="ECO:0000313" key="4">
    <source>
        <dbReference type="EMBL" id="KAF7836683.1"/>
    </source>
</evidence>
<dbReference type="Pfam" id="PF00201">
    <property type="entry name" value="UDPGT"/>
    <property type="match status" value="1"/>
</dbReference>
<comment type="caution">
    <text evidence="4">The sequence shown here is derived from an EMBL/GenBank/DDBJ whole genome shotgun (WGS) entry which is preliminary data.</text>
</comment>
<dbReference type="SUPFAM" id="SSF53756">
    <property type="entry name" value="UDP-Glycosyltransferase/glycogen phosphorylase"/>
    <property type="match status" value="1"/>
</dbReference>
<dbReference type="InterPro" id="IPR002213">
    <property type="entry name" value="UDP_glucos_trans"/>
</dbReference>
<name>A0A834X356_9FABA</name>
<dbReference type="OrthoDB" id="5835829at2759"/>
<gene>
    <name evidence="4" type="ORF">G2W53_011542</name>
</gene>
<dbReference type="GO" id="GO:0035251">
    <property type="term" value="F:UDP-glucosyltransferase activity"/>
    <property type="evidence" value="ECO:0007669"/>
    <property type="project" value="InterPro"/>
</dbReference>
<reference evidence="4" key="1">
    <citation type="submission" date="2020-09" db="EMBL/GenBank/DDBJ databases">
        <title>Genome-Enabled Discovery of Anthraquinone Biosynthesis in Senna tora.</title>
        <authorList>
            <person name="Kang S.-H."/>
            <person name="Pandey R.P."/>
            <person name="Lee C.-M."/>
            <person name="Sim J.-S."/>
            <person name="Jeong J.-T."/>
            <person name="Choi B.-S."/>
            <person name="Jung M."/>
            <person name="Ginzburg D."/>
            <person name="Zhao K."/>
            <person name="Won S.Y."/>
            <person name="Oh T.-J."/>
            <person name="Yu Y."/>
            <person name="Kim N.-H."/>
            <person name="Lee O.R."/>
            <person name="Lee T.-H."/>
            <person name="Bashyal P."/>
            <person name="Kim T.-S."/>
            <person name="Lee W.-H."/>
            <person name="Kawkins C."/>
            <person name="Kim C.-K."/>
            <person name="Kim J.S."/>
            <person name="Ahn B.O."/>
            <person name="Rhee S.Y."/>
            <person name="Sohng J.K."/>
        </authorList>
    </citation>
    <scope>NUCLEOTIDE SEQUENCE</scope>
    <source>
        <tissue evidence="4">Leaf</tissue>
    </source>
</reference>
<evidence type="ECO:0000256" key="1">
    <source>
        <dbReference type="ARBA" id="ARBA00009995"/>
    </source>
</evidence>
<sequence length="468" mass="52388">MADSNKFHIVMLPWFATGHMTPFLHLANELAQRGHRVTYLLPKKALHQLSHLNRHPHLIAFRLVTIPHVAGLPEGTETASEIPISLNHLLCAGTDRMQDQVEAVLCETQAEFVLHDGVFWLPEMVRKVGNGKMKSVCYNVVCAASLAIGLVPARKVPKDRALTLEELANPPPGYPSSKVVLRGNEARSLLFFSLPFGDNISFYDRITTAFRESDAIAIRTCKELESPFCDYISAQYQKPVFLTGPILPRHQNTTHTLSLQLSLATWLDSFNPSSVIFCAFGSQLNLPKPQFQQILLGLELTGRPFLASLKTPMGCHTIDEALPEGFEERNKGKGIVSREWVEQPLILEHGSVGCFVNHCGFGSMWESLMSDKQIVLVPHLGDQILNTKLLVEELEVGVQVEKDIESDWVSKESVCEAVEKVMDEASEVGRLVRRNHHKWRHVLGKEGFMQGYIDGFLNNLRDLASTTR</sequence>